<dbReference type="EMBL" id="CABVQD010000059">
    <property type="protein sequence ID" value="VWC47807.1"/>
    <property type="molecule type" value="Genomic_DNA"/>
</dbReference>
<evidence type="ECO:0000313" key="3">
    <source>
        <dbReference type="Proteomes" id="UP000494330"/>
    </source>
</evidence>
<name>A0A6J5F9T2_9BURK</name>
<keyword evidence="2" id="KW-0489">Methyltransferase</keyword>
<protein>
    <submittedName>
        <fullName evidence="2">S-adenosyl-L-methionine (SAM)-dependent methyltransferase PhcB</fullName>
    </submittedName>
</protein>
<gene>
    <name evidence="2" type="ORF">BPA30113_07464</name>
</gene>
<dbReference type="InterPro" id="IPR013216">
    <property type="entry name" value="Methyltransf_11"/>
</dbReference>
<dbReference type="AlphaFoldDB" id="A0A6J5F9T2"/>
<evidence type="ECO:0000313" key="2">
    <source>
        <dbReference type="EMBL" id="VWC47807.1"/>
    </source>
</evidence>
<keyword evidence="2" id="KW-0808">Transferase</keyword>
<dbReference type="Proteomes" id="UP000494330">
    <property type="component" value="Unassembled WGS sequence"/>
</dbReference>
<dbReference type="Pfam" id="PF08241">
    <property type="entry name" value="Methyltransf_11"/>
    <property type="match status" value="1"/>
</dbReference>
<organism evidence="2 3">
    <name type="scientific">Burkholderia paludis</name>
    <dbReference type="NCBI Taxonomy" id="1506587"/>
    <lineage>
        <taxon>Bacteria</taxon>
        <taxon>Pseudomonadati</taxon>
        <taxon>Pseudomonadota</taxon>
        <taxon>Betaproteobacteria</taxon>
        <taxon>Burkholderiales</taxon>
        <taxon>Burkholderiaceae</taxon>
        <taxon>Burkholderia</taxon>
        <taxon>Burkholderia cepacia complex</taxon>
    </lineage>
</organism>
<dbReference type="InterPro" id="IPR029063">
    <property type="entry name" value="SAM-dependent_MTases_sf"/>
</dbReference>
<sequence>MDNRHEDGSAGDANYGSIGTNYTLYRQPDPYIDGCIRKALGDTRSVLNVGAGAGSYEPLDRDVTAVEPSASMRAQRPPYLPIAIDAVAQSLPFADGSFDASMSTFSVHQWPDLNAGLAEMRRVSRGPVLILTCDPAQLSASWLAEYAPEMIAVEARRYPAIQSIVDGLGGRVDVESVKIPLNCVDGFAEGYYGRPERLLEAGARRANSAWSFVEPGVEARFAERLSRDLENGTWDAKYGFLRTLPMFDGSLRLIIGHA</sequence>
<proteinExistence type="predicted"/>
<dbReference type="RefSeq" id="WP_034200452.1">
    <property type="nucleotide sequence ID" value="NZ_CABVQD010000059.1"/>
</dbReference>
<keyword evidence="3" id="KW-1185">Reference proteome</keyword>
<evidence type="ECO:0000259" key="1">
    <source>
        <dbReference type="Pfam" id="PF08241"/>
    </source>
</evidence>
<dbReference type="SUPFAM" id="SSF53335">
    <property type="entry name" value="S-adenosyl-L-methionine-dependent methyltransferases"/>
    <property type="match status" value="1"/>
</dbReference>
<dbReference type="Gene3D" id="3.40.50.150">
    <property type="entry name" value="Vaccinia Virus protein VP39"/>
    <property type="match status" value="1"/>
</dbReference>
<reference evidence="2 3" key="1">
    <citation type="submission" date="2019-09" db="EMBL/GenBank/DDBJ databases">
        <authorList>
            <person name="Depoorter E."/>
        </authorList>
    </citation>
    <scope>NUCLEOTIDE SEQUENCE [LARGE SCALE GENOMIC DNA]</scope>
    <source>
        <strain evidence="2">LMG 30113</strain>
    </source>
</reference>
<accession>A0A6J5F9T2</accession>
<dbReference type="GO" id="GO:0032259">
    <property type="term" value="P:methylation"/>
    <property type="evidence" value="ECO:0007669"/>
    <property type="project" value="UniProtKB-KW"/>
</dbReference>
<dbReference type="GO" id="GO:0008757">
    <property type="term" value="F:S-adenosylmethionine-dependent methyltransferase activity"/>
    <property type="evidence" value="ECO:0007669"/>
    <property type="project" value="InterPro"/>
</dbReference>
<feature type="domain" description="Methyltransferase type 11" evidence="1">
    <location>
        <begin position="47"/>
        <end position="124"/>
    </location>
</feature>